<name>A0A1R1QWD6_9BACI</name>
<dbReference type="PRINTS" id="PR00081">
    <property type="entry name" value="GDHRDH"/>
</dbReference>
<dbReference type="RefSeq" id="WP_076759144.1">
    <property type="nucleotide sequence ID" value="NZ_JARMMI010000003.1"/>
</dbReference>
<dbReference type="NCBIfam" id="NF009050">
    <property type="entry name" value="PRK12384.1"/>
    <property type="match status" value="1"/>
</dbReference>
<reference evidence="3 4" key="1">
    <citation type="submission" date="2017-01" db="EMBL/GenBank/DDBJ databases">
        <title>Bacillus phylogenomics.</title>
        <authorList>
            <person name="Dunlap C."/>
        </authorList>
    </citation>
    <scope>NUCLEOTIDE SEQUENCE [LARGE SCALE GENOMIC DNA]</scope>
    <source>
        <strain evidence="3 4">NRRL B-41282</strain>
    </source>
</reference>
<comment type="caution">
    <text evidence="3">The sequence shown here is derived from an EMBL/GenBank/DDBJ whole genome shotgun (WGS) entry which is preliminary data.</text>
</comment>
<dbReference type="PROSITE" id="PS00061">
    <property type="entry name" value="ADH_SHORT"/>
    <property type="match status" value="1"/>
</dbReference>
<comment type="similarity">
    <text evidence="1">Belongs to the short-chain dehydrogenases/reductases (SDR) family.</text>
</comment>
<dbReference type="Gene3D" id="3.40.50.720">
    <property type="entry name" value="NAD(P)-binding Rossmann-like Domain"/>
    <property type="match status" value="1"/>
</dbReference>
<accession>A0A1R1S108</accession>
<dbReference type="EMBL" id="MTJL01000005">
    <property type="protein sequence ID" value="OMI08969.1"/>
    <property type="molecule type" value="Genomic_DNA"/>
</dbReference>
<dbReference type="PANTHER" id="PTHR43669:SF8">
    <property type="entry name" value="SHORT-CHAIN TYPE DEHYDROGENASE_REDUCTASE-RELATED"/>
    <property type="match status" value="1"/>
</dbReference>
<dbReference type="Pfam" id="PF13561">
    <property type="entry name" value="adh_short_C2"/>
    <property type="match status" value="1"/>
</dbReference>
<dbReference type="PANTHER" id="PTHR43669">
    <property type="entry name" value="5-KETO-D-GLUCONATE 5-REDUCTASE"/>
    <property type="match status" value="1"/>
</dbReference>
<dbReference type="InterPro" id="IPR002347">
    <property type="entry name" value="SDR_fam"/>
</dbReference>
<dbReference type="FunFam" id="3.40.50.720:FF:000084">
    <property type="entry name" value="Short-chain dehydrogenase reductase"/>
    <property type="match status" value="1"/>
</dbReference>
<dbReference type="GO" id="GO:0016491">
    <property type="term" value="F:oxidoreductase activity"/>
    <property type="evidence" value="ECO:0007669"/>
    <property type="project" value="UniProtKB-KW"/>
</dbReference>
<keyword evidence="4" id="KW-1185">Reference proteome</keyword>
<evidence type="ECO:0000313" key="3">
    <source>
        <dbReference type="EMBL" id="OMI08969.1"/>
    </source>
</evidence>
<proteinExistence type="inferred from homology"/>
<keyword evidence="2" id="KW-0560">Oxidoreductase</keyword>
<evidence type="ECO:0000313" key="4">
    <source>
        <dbReference type="Proteomes" id="UP000187367"/>
    </source>
</evidence>
<dbReference type="InterPro" id="IPR036291">
    <property type="entry name" value="NAD(P)-bd_dom_sf"/>
</dbReference>
<protein>
    <submittedName>
        <fullName evidence="3">Sorbitol-6-phosphate 2-dehydrogenase</fullName>
    </submittedName>
</protein>
<evidence type="ECO:0000256" key="2">
    <source>
        <dbReference type="ARBA" id="ARBA00023002"/>
    </source>
</evidence>
<accession>A0A1R1QWD6</accession>
<dbReference type="CDD" id="cd05322">
    <property type="entry name" value="SDH_SDR_c_like"/>
    <property type="match status" value="1"/>
</dbReference>
<dbReference type="SUPFAM" id="SSF51735">
    <property type="entry name" value="NAD(P)-binding Rossmann-fold domains"/>
    <property type="match status" value="1"/>
</dbReference>
<dbReference type="GO" id="GO:0008206">
    <property type="term" value="P:bile acid metabolic process"/>
    <property type="evidence" value="ECO:0007669"/>
    <property type="project" value="UniProtKB-ARBA"/>
</dbReference>
<dbReference type="Proteomes" id="UP000187367">
    <property type="component" value="Unassembled WGS sequence"/>
</dbReference>
<dbReference type="PRINTS" id="PR00080">
    <property type="entry name" value="SDRFAMILY"/>
</dbReference>
<evidence type="ECO:0000256" key="1">
    <source>
        <dbReference type="ARBA" id="ARBA00006484"/>
    </source>
</evidence>
<dbReference type="OrthoDB" id="9803333at2"/>
<dbReference type="InterPro" id="IPR020904">
    <property type="entry name" value="Sc_DH/Rdtase_CS"/>
</dbReference>
<dbReference type="AlphaFoldDB" id="A0A1R1QWD6"/>
<organism evidence="3 4">
    <name type="scientific">Bacillus swezeyi</name>
    <dbReference type="NCBI Taxonomy" id="1925020"/>
    <lineage>
        <taxon>Bacteria</taxon>
        <taxon>Bacillati</taxon>
        <taxon>Bacillota</taxon>
        <taxon>Bacilli</taxon>
        <taxon>Bacillales</taxon>
        <taxon>Bacillaceae</taxon>
        <taxon>Bacillus</taxon>
    </lineage>
</organism>
<gene>
    <name evidence="3" type="ORF">BW143_02655</name>
</gene>
<sequence>MEINKGKAALICGGGQSLGEALSYRMAEAGYDVAIADINGENAKRTADQAAEKYGKKSLAIQADFTKEADVKDMIEKVTAEFNTIDVMVYSAGIATSNKITDFQLKDWERTLDVNLTGYFLCARETSKVMIEQGGGSMIQINSKSGKVGSKHNTAYSASKFGGVGLTQSLALDLAEHNIRVNSIMPGNLLKSPMFQSLIPQYAKKLGIPESEVERVYTEKVPLGRGCTYDDIANAILFYASDKASYMTGQSINVTGGQVMH</sequence>